<evidence type="ECO:0000256" key="2">
    <source>
        <dbReference type="ARBA" id="ARBA00022448"/>
    </source>
</evidence>
<keyword evidence="14" id="KW-0675">Receptor</keyword>
<dbReference type="SUPFAM" id="SSF56935">
    <property type="entry name" value="Porins"/>
    <property type="match status" value="1"/>
</dbReference>
<evidence type="ECO:0000256" key="4">
    <source>
        <dbReference type="ARBA" id="ARBA00022692"/>
    </source>
</evidence>
<feature type="chain" id="PRO_5036735232" evidence="11">
    <location>
        <begin position="35"/>
        <end position="1012"/>
    </location>
</feature>
<keyword evidence="11" id="KW-0732">Signal</keyword>
<organism evidence="14 15">
    <name type="scientific">Emticicia aquatilis</name>
    <dbReference type="NCBI Taxonomy" id="1537369"/>
    <lineage>
        <taxon>Bacteria</taxon>
        <taxon>Pseudomonadati</taxon>
        <taxon>Bacteroidota</taxon>
        <taxon>Cytophagia</taxon>
        <taxon>Cytophagales</taxon>
        <taxon>Leadbetterellaceae</taxon>
        <taxon>Emticicia</taxon>
    </lineage>
</organism>
<dbReference type="Gene3D" id="2.40.170.20">
    <property type="entry name" value="TonB-dependent receptor, beta-barrel domain"/>
    <property type="match status" value="1"/>
</dbReference>
<dbReference type="Pfam" id="PF07715">
    <property type="entry name" value="Plug"/>
    <property type="match status" value="1"/>
</dbReference>
<protein>
    <submittedName>
        <fullName evidence="14">TonB-dependent receptor</fullName>
    </submittedName>
</protein>
<dbReference type="PROSITE" id="PS52016">
    <property type="entry name" value="TONB_DEPENDENT_REC_3"/>
    <property type="match status" value="1"/>
</dbReference>
<dbReference type="PANTHER" id="PTHR47234">
    <property type="match status" value="1"/>
</dbReference>
<gene>
    <name evidence="14" type="ORF">GCM10011514_24990</name>
</gene>
<keyword evidence="4 8" id="KW-0812">Transmembrane</keyword>
<dbReference type="Gene3D" id="2.170.130.10">
    <property type="entry name" value="TonB-dependent receptor, plug domain"/>
    <property type="match status" value="1"/>
</dbReference>
<evidence type="ECO:0000313" key="14">
    <source>
        <dbReference type="EMBL" id="GGD60028.1"/>
    </source>
</evidence>
<dbReference type="SUPFAM" id="SSF49464">
    <property type="entry name" value="Carboxypeptidase regulatory domain-like"/>
    <property type="match status" value="1"/>
</dbReference>
<feature type="domain" description="TonB-dependent receptor plug" evidence="13">
    <location>
        <begin position="234"/>
        <end position="353"/>
    </location>
</feature>
<evidence type="ECO:0000259" key="12">
    <source>
        <dbReference type="Pfam" id="PF00593"/>
    </source>
</evidence>
<feature type="region of interest" description="Disordered" evidence="10">
    <location>
        <begin position="631"/>
        <end position="656"/>
    </location>
</feature>
<reference evidence="14" key="1">
    <citation type="journal article" date="2014" name="Int. J. Syst. Evol. Microbiol.">
        <title>Complete genome sequence of Corynebacterium casei LMG S-19264T (=DSM 44701T), isolated from a smear-ripened cheese.</title>
        <authorList>
            <consortium name="US DOE Joint Genome Institute (JGI-PGF)"/>
            <person name="Walter F."/>
            <person name="Albersmeier A."/>
            <person name="Kalinowski J."/>
            <person name="Ruckert C."/>
        </authorList>
    </citation>
    <scope>NUCLEOTIDE SEQUENCE</scope>
    <source>
        <strain evidence="14">CGMCC 1.15958</strain>
    </source>
</reference>
<evidence type="ECO:0000256" key="1">
    <source>
        <dbReference type="ARBA" id="ARBA00004571"/>
    </source>
</evidence>
<evidence type="ECO:0000259" key="13">
    <source>
        <dbReference type="Pfam" id="PF07715"/>
    </source>
</evidence>
<dbReference type="AlphaFoldDB" id="A0A916YSV3"/>
<evidence type="ECO:0000256" key="10">
    <source>
        <dbReference type="SAM" id="MobiDB-lite"/>
    </source>
</evidence>
<dbReference type="Pfam" id="PF00593">
    <property type="entry name" value="TonB_dep_Rec_b-barrel"/>
    <property type="match status" value="1"/>
</dbReference>
<reference evidence="14" key="2">
    <citation type="submission" date="2020-09" db="EMBL/GenBank/DDBJ databases">
        <authorList>
            <person name="Sun Q."/>
            <person name="Zhou Y."/>
        </authorList>
    </citation>
    <scope>NUCLEOTIDE SEQUENCE</scope>
    <source>
        <strain evidence="14">CGMCC 1.15958</strain>
    </source>
</reference>
<keyword evidence="7 8" id="KW-0998">Cell outer membrane</keyword>
<keyword evidence="5 9" id="KW-0798">TonB box</keyword>
<dbReference type="Pfam" id="PF13715">
    <property type="entry name" value="CarbopepD_reg_2"/>
    <property type="match status" value="1"/>
</dbReference>
<evidence type="ECO:0000256" key="3">
    <source>
        <dbReference type="ARBA" id="ARBA00022452"/>
    </source>
</evidence>
<dbReference type="Gene3D" id="2.60.40.1120">
    <property type="entry name" value="Carboxypeptidase-like, regulatory domain"/>
    <property type="match status" value="1"/>
</dbReference>
<proteinExistence type="inferred from homology"/>
<dbReference type="PANTHER" id="PTHR47234:SF3">
    <property type="entry name" value="SECRETIN_TONB SHORT N-TERMINAL DOMAIN-CONTAINING PROTEIN"/>
    <property type="match status" value="1"/>
</dbReference>
<evidence type="ECO:0000256" key="7">
    <source>
        <dbReference type="ARBA" id="ARBA00023237"/>
    </source>
</evidence>
<evidence type="ECO:0000313" key="15">
    <source>
        <dbReference type="Proteomes" id="UP000609064"/>
    </source>
</evidence>
<feature type="signal peptide" evidence="11">
    <location>
        <begin position="1"/>
        <end position="34"/>
    </location>
</feature>
<evidence type="ECO:0000256" key="6">
    <source>
        <dbReference type="ARBA" id="ARBA00023136"/>
    </source>
</evidence>
<comment type="caution">
    <text evidence="14">The sequence shown here is derived from an EMBL/GenBank/DDBJ whole genome shotgun (WGS) entry which is preliminary data.</text>
</comment>
<keyword evidence="6 8" id="KW-0472">Membrane</keyword>
<dbReference type="InterPro" id="IPR012910">
    <property type="entry name" value="Plug_dom"/>
</dbReference>
<evidence type="ECO:0000256" key="8">
    <source>
        <dbReference type="PROSITE-ProRule" id="PRU01360"/>
    </source>
</evidence>
<evidence type="ECO:0000256" key="9">
    <source>
        <dbReference type="RuleBase" id="RU003357"/>
    </source>
</evidence>
<dbReference type="EMBL" id="BMKK01000004">
    <property type="protein sequence ID" value="GGD60028.1"/>
    <property type="molecule type" value="Genomic_DNA"/>
</dbReference>
<comment type="subcellular location">
    <subcellularLocation>
        <location evidence="1 8">Cell outer membrane</location>
        <topology evidence="1 8">Multi-pass membrane protein</topology>
    </subcellularLocation>
</comment>
<evidence type="ECO:0000256" key="11">
    <source>
        <dbReference type="SAM" id="SignalP"/>
    </source>
</evidence>
<dbReference type="InterPro" id="IPR008969">
    <property type="entry name" value="CarboxyPept-like_regulatory"/>
</dbReference>
<keyword evidence="15" id="KW-1185">Reference proteome</keyword>
<sequence>MQKPLFNQALLLKMMKISLTQCFLAFVLVLQSLAHDGKAQDLLEKKVSVNLQNVNMQDAISEIGKVADAKFFYSSKVILSDKKISLQVQNQRFSDVLSQVFSPLRISYKVYGNQIVLNSAIEETKIQDNDTNIPVLPIADPITGKVISVKGETLPGVSVVVKGTKRGTSTEVDGTFKINADKGEVLQFSFIGYQNQEITVGENNVINVTLAEAASQLSEVVVIGSRGQPRTDVERPVPVDVLSAKELQATGQVELGQMVQFNSPSFNSAKTGINGVANYADPATLRGLSPDQVLVLVDGKRRHQFSALNLNVTVGLGTVVTDMNSIPSLALDRVEVLRDGAAAQYGSDAIAGIVNLGLNKSVGKGTFKTQFGVTKMGDGGTYMGALNYGFKLGKEKSYLNMTLHYQHANGTDRSDFYNPRPVAGGTYTGIYSSTQATDEATLKTRGVWGDYGTFKVTKYGSNQNTAYQGFYNLGYPINEKWNLYSFGGVSAKDVLAYGFFRVANPSNANSTPEIFPDGFTPQLPGKTIDYSSVIGVNRKVMDGWNLDFSAGYGHNYLDLWANNTVNPSMGASSPTEFYVGRSAVGQTTIEANISKNYKGLLGTKNTNIAFGSQFRAEQFLLKQGSPESYQVGPLATSKNKAPGSSGRPGIAPADETDATRNNIGIYADVESDITNKFLIAAALRYENYSDFGSNVSGKLAARLKLNESISIRGSINKGFRAPSLQQTYNSVTTSTVQAGAIIQTKQLPNSDPRLAQLGIEKPKAENSLNYNLGITAKAGDKFLFTLDAYQIDITDRIILSERMIVSSIASLKPLFPGISEIRFFTNHINTRTKGIDFVTTFNHKFSSKSKLTASLALTFNETKLTSQKPTPSLLQAGTTAKILMIDTVSISLIETAQPRQKILASVGYQINKFNANVRASYFGPVTAWEKPTGKPHITQTFGGKTLIDVALTYAFSPKFSLTLGSNNITDVYPDKVLTNFAGYTNGQIPYTRNANQFGFNGAFYYVNATINF</sequence>
<keyword evidence="3 8" id="KW-1134">Transmembrane beta strand</keyword>
<dbReference type="Proteomes" id="UP000609064">
    <property type="component" value="Unassembled WGS sequence"/>
</dbReference>
<dbReference type="InterPro" id="IPR037066">
    <property type="entry name" value="Plug_dom_sf"/>
</dbReference>
<dbReference type="InterPro" id="IPR036942">
    <property type="entry name" value="Beta-barrel_TonB_sf"/>
</dbReference>
<dbReference type="RefSeq" id="WP_188766421.1">
    <property type="nucleotide sequence ID" value="NZ_BMKK01000004.1"/>
</dbReference>
<dbReference type="InterPro" id="IPR000531">
    <property type="entry name" value="Beta-barrel_TonB"/>
</dbReference>
<comment type="similarity">
    <text evidence="8 9">Belongs to the TonB-dependent receptor family.</text>
</comment>
<feature type="domain" description="TonB-dependent receptor-like beta-barrel" evidence="12">
    <location>
        <begin position="498"/>
        <end position="968"/>
    </location>
</feature>
<dbReference type="GO" id="GO:0009279">
    <property type="term" value="C:cell outer membrane"/>
    <property type="evidence" value="ECO:0007669"/>
    <property type="project" value="UniProtKB-SubCell"/>
</dbReference>
<accession>A0A916YSV3</accession>
<dbReference type="InterPro" id="IPR039426">
    <property type="entry name" value="TonB-dep_rcpt-like"/>
</dbReference>
<evidence type="ECO:0000256" key="5">
    <source>
        <dbReference type="ARBA" id="ARBA00023077"/>
    </source>
</evidence>
<keyword evidence="2 8" id="KW-0813">Transport</keyword>
<name>A0A916YSV3_9BACT</name>